<dbReference type="GO" id="GO:0050660">
    <property type="term" value="F:flavin adenine dinucleotide binding"/>
    <property type="evidence" value="ECO:0007669"/>
    <property type="project" value="InterPro"/>
</dbReference>
<dbReference type="Pfam" id="PF03471">
    <property type="entry name" value="CorC_HlyC"/>
    <property type="match status" value="1"/>
</dbReference>
<dbReference type="PROSITE" id="PS51846">
    <property type="entry name" value="CNNM"/>
    <property type="match status" value="1"/>
</dbReference>
<evidence type="ECO:0000313" key="13">
    <source>
        <dbReference type="EMBL" id="SBW10286.1"/>
    </source>
</evidence>
<dbReference type="SUPFAM" id="SSF54631">
    <property type="entry name" value="CBS-domain pair"/>
    <property type="match status" value="1"/>
</dbReference>
<organism evidence="13">
    <name type="scientific">uncultured Dysgonomonas sp</name>
    <dbReference type="NCBI Taxonomy" id="206096"/>
    <lineage>
        <taxon>Bacteria</taxon>
        <taxon>Pseudomonadati</taxon>
        <taxon>Bacteroidota</taxon>
        <taxon>Bacteroidia</taxon>
        <taxon>Bacteroidales</taxon>
        <taxon>Dysgonomonadaceae</taxon>
        <taxon>Dysgonomonas</taxon>
        <taxon>environmental samples</taxon>
    </lineage>
</organism>
<dbReference type="Pfam" id="PF00571">
    <property type="entry name" value="CBS"/>
    <property type="match status" value="2"/>
</dbReference>
<evidence type="ECO:0000256" key="2">
    <source>
        <dbReference type="ARBA" id="ARBA00022475"/>
    </source>
</evidence>
<dbReference type="SMART" id="SM00116">
    <property type="entry name" value="CBS"/>
    <property type="match status" value="2"/>
</dbReference>
<dbReference type="InterPro" id="IPR016169">
    <property type="entry name" value="FAD-bd_PCMH_sub2"/>
</dbReference>
<dbReference type="PANTHER" id="PTHR43099">
    <property type="entry name" value="UPF0053 PROTEIN YRKA"/>
    <property type="match status" value="1"/>
</dbReference>
<evidence type="ECO:0000259" key="11">
    <source>
        <dbReference type="PROSITE" id="PS51371"/>
    </source>
</evidence>
<dbReference type="SUPFAM" id="SSF56176">
    <property type="entry name" value="FAD-binding/transporter-associated domain-like"/>
    <property type="match status" value="1"/>
</dbReference>
<dbReference type="SMART" id="SM01091">
    <property type="entry name" value="CorC_HlyC"/>
    <property type="match status" value="1"/>
</dbReference>
<comment type="subcellular location">
    <subcellularLocation>
        <location evidence="1">Cell membrane</location>
        <topology evidence="1">Multi-pass membrane protein</topology>
    </subcellularLocation>
</comment>
<feature type="domain" description="CBS" evidence="11">
    <location>
        <begin position="214"/>
        <end position="274"/>
    </location>
</feature>
<evidence type="ECO:0000256" key="8">
    <source>
        <dbReference type="PROSITE-ProRule" id="PRU00703"/>
    </source>
</evidence>
<feature type="transmembrane region" description="Helical" evidence="10">
    <location>
        <begin position="6"/>
        <end position="26"/>
    </location>
</feature>
<dbReference type="Gene3D" id="3.10.580.10">
    <property type="entry name" value="CBS-domain"/>
    <property type="match status" value="1"/>
</dbReference>
<feature type="domain" description="CNNM transmembrane" evidence="12">
    <location>
        <begin position="1"/>
        <end position="195"/>
    </location>
</feature>
<evidence type="ECO:0000256" key="9">
    <source>
        <dbReference type="PROSITE-ProRule" id="PRU01193"/>
    </source>
</evidence>
<dbReference type="InterPro" id="IPR002550">
    <property type="entry name" value="CNNM"/>
</dbReference>
<dbReference type="InterPro" id="IPR051676">
    <property type="entry name" value="UPF0053_domain"/>
</dbReference>
<dbReference type="Pfam" id="PF01595">
    <property type="entry name" value="CNNM"/>
    <property type="match status" value="1"/>
</dbReference>
<proteinExistence type="predicted"/>
<evidence type="ECO:0000256" key="7">
    <source>
        <dbReference type="ARBA" id="ARBA00023136"/>
    </source>
</evidence>
<dbReference type="PANTHER" id="PTHR43099:SF5">
    <property type="entry name" value="HLYC_CORC FAMILY TRANSPORTER"/>
    <property type="match status" value="1"/>
</dbReference>
<sequence length="420" mass="46627">MEIAIIVLLILLNGVFSMSEIAVISARKSSLKTEAKRGSKSAQTAIKLSENPDRFLSTVQVGITLIGILTGLYSGDVLAGDVSALFINLGLSANYAYPLARFGIVIIVTYFTIVLGELVPKRIGMSSAEKVAKAIARPMHYLSVIVSPFVWLLSKSSALIFRMLGISLSESKVTEEEIKSMVIEGAEDGEVQDVEKEIVERVFNLGDRDLESIMTNRGDIVWIDTDMTNDEIVTLIHKYPFDKYPVGTKDLDHVLGVVYLKDMFGKIESPDFDVKTVVRPVQFFSESMEVYSALADMKANHISYALVCDEFGAVRGIVTLKDILEALVGTLLDPQEEPAIVQRQDGSCLIDGQCSFYDFLVYFRMGDMYNKYDYNTVSGLILDKLGHIPKTGEILKWKGFIIEIVDMDGVRIDKILVKKN</sequence>
<evidence type="ECO:0000256" key="3">
    <source>
        <dbReference type="ARBA" id="ARBA00022692"/>
    </source>
</evidence>
<dbReference type="InterPro" id="IPR044751">
    <property type="entry name" value="Ion_transp-like_CBS"/>
</dbReference>
<evidence type="ECO:0008006" key="14">
    <source>
        <dbReference type="Google" id="ProtNLM"/>
    </source>
</evidence>
<evidence type="ECO:0000256" key="6">
    <source>
        <dbReference type="ARBA" id="ARBA00023122"/>
    </source>
</evidence>
<dbReference type="GO" id="GO:0005886">
    <property type="term" value="C:plasma membrane"/>
    <property type="evidence" value="ECO:0007669"/>
    <property type="project" value="UniProtKB-SubCell"/>
</dbReference>
<dbReference type="AlphaFoldDB" id="A0A212KF00"/>
<evidence type="ECO:0000259" key="12">
    <source>
        <dbReference type="PROSITE" id="PS51846"/>
    </source>
</evidence>
<dbReference type="RefSeq" id="WP_296952528.1">
    <property type="nucleotide sequence ID" value="NZ_LT599021.1"/>
</dbReference>
<evidence type="ECO:0000256" key="1">
    <source>
        <dbReference type="ARBA" id="ARBA00004651"/>
    </source>
</evidence>
<name>A0A212KF00_9BACT</name>
<dbReference type="Gene3D" id="3.30.465.10">
    <property type="match status" value="1"/>
</dbReference>
<keyword evidence="3 9" id="KW-0812">Transmembrane</keyword>
<dbReference type="PROSITE" id="PS51371">
    <property type="entry name" value="CBS"/>
    <property type="match status" value="2"/>
</dbReference>
<dbReference type="InterPro" id="IPR005170">
    <property type="entry name" value="Transptr-assoc_dom"/>
</dbReference>
<evidence type="ECO:0000256" key="4">
    <source>
        <dbReference type="ARBA" id="ARBA00022737"/>
    </source>
</evidence>
<feature type="transmembrane region" description="Helical" evidence="10">
    <location>
        <begin position="55"/>
        <end position="75"/>
    </location>
</feature>
<reference evidence="13" key="1">
    <citation type="submission" date="2016-04" db="EMBL/GenBank/DDBJ databases">
        <authorList>
            <person name="Evans L.H."/>
            <person name="Alamgir A."/>
            <person name="Owens N."/>
            <person name="Weber N.D."/>
            <person name="Virtaneva K."/>
            <person name="Barbian K."/>
            <person name="Babar A."/>
            <person name="Rosenke K."/>
        </authorList>
    </citation>
    <scope>NUCLEOTIDE SEQUENCE</scope>
    <source>
        <strain evidence="13">86-2</strain>
    </source>
</reference>
<accession>A0A212KF00</accession>
<gene>
    <name evidence="13" type="ORF">KL86DYS2_20025</name>
</gene>
<evidence type="ECO:0000256" key="10">
    <source>
        <dbReference type="SAM" id="Phobius"/>
    </source>
</evidence>
<dbReference type="EMBL" id="FLUL01000002">
    <property type="protein sequence ID" value="SBW10286.1"/>
    <property type="molecule type" value="Genomic_DNA"/>
</dbReference>
<feature type="transmembrane region" description="Helical" evidence="10">
    <location>
        <begin position="95"/>
        <end position="119"/>
    </location>
</feature>
<keyword evidence="5 9" id="KW-1133">Transmembrane helix</keyword>
<dbReference type="InterPro" id="IPR046342">
    <property type="entry name" value="CBS_dom_sf"/>
</dbReference>
<keyword evidence="2" id="KW-1003">Cell membrane</keyword>
<keyword evidence="7 9" id="KW-0472">Membrane</keyword>
<protein>
    <recommendedName>
        <fullName evidence="14">Hemolysin</fullName>
    </recommendedName>
</protein>
<feature type="domain" description="CBS" evidence="11">
    <location>
        <begin position="277"/>
        <end position="337"/>
    </location>
</feature>
<evidence type="ECO:0000256" key="5">
    <source>
        <dbReference type="ARBA" id="ARBA00022989"/>
    </source>
</evidence>
<dbReference type="CDD" id="cd04590">
    <property type="entry name" value="CBS_pair_CorC_HlyC_assoc"/>
    <property type="match status" value="1"/>
</dbReference>
<dbReference type="InterPro" id="IPR000644">
    <property type="entry name" value="CBS_dom"/>
</dbReference>
<keyword evidence="6 8" id="KW-0129">CBS domain</keyword>
<feature type="transmembrane region" description="Helical" evidence="10">
    <location>
        <begin position="140"/>
        <end position="164"/>
    </location>
</feature>
<keyword evidence="4" id="KW-0677">Repeat</keyword>
<dbReference type="InterPro" id="IPR036318">
    <property type="entry name" value="FAD-bd_PCMH-like_sf"/>
</dbReference>